<keyword evidence="3" id="KW-1185">Reference proteome</keyword>
<organism evidence="2 3">
    <name type="scientific">Chiloscyllium punctatum</name>
    <name type="common">Brownbanded bambooshark</name>
    <name type="synonym">Hemiscyllium punctatum</name>
    <dbReference type="NCBI Taxonomy" id="137246"/>
    <lineage>
        <taxon>Eukaryota</taxon>
        <taxon>Metazoa</taxon>
        <taxon>Chordata</taxon>
        <taxon>Craniata</taxon>
        <taxon>Vertebrata</taxon>
        <taxon>Chondrichthyes</taxon>
        <taxon>Elasmobranchii</taxon>
        <taxon>Galeomorphii</taxon>
        <taxon>Galeoidea</taxon>
        <taxon>Orectolobiformes</taxon>
        <taxon>Hemiscylliidae</taxon>
        <taxon>Chiloscyllium</taxon>
    </lineage>
</organism>
<gene>
    <name evidence="2" type="ORF">chiPu_0031377</name>
</gene>
<evidence type="ECO:0000256" key="1">
    <source>
        <dbReference type="SAM" id="MobiDB-lite"/>
    </source>
</evidence>
<comment type="caution">
    <text evidence="2">The sequence shown here is derived from an EMBL/GenBank/DDBJ whole genome shotgun (WGS) entry which is preliminary data.</text>
</comment>
<evidence type="ECO:0000313" key="3">
    <source>
        <dbReference type="Proteomes" id="UP000287033"/>
    </source>
</evidence>
<evidence type="ECO:0000313" key="2">
    <source>
        <dbReference type="EMBL" id="GCC47079.1"/>
    </source>
</evidence>
<dbReference type="EMBL" id="BEZZ01208254">
    <property type="protein sequence ID" value="GCC47079.1"/>
    <property type="molecule type" value="Genomic_DNA"/>
</dbReference>
<feature type="non-terminal residue" evidence="2">
    <location>
        <position position="58"/>
    </location>
</feature>
<sequence length="58" mass="6235">MAAGRRQRAGAVPSAAGQRAGAPPAWPAGRPPARAARMRPPRTPPPLSYAGLRRRRRR</sequence>
<feature type="region of interest" description="Disordered" evidence="1">
    <location>
        <begin position="1"/>
        <end position="58"/>
    </location>
</feature>
<accession>A0A401TWR7</accession>
<reference evidence="2 3" key="1">
    <citation type="journal article" date="2018" name="Nat. Ecol. Evol.">
        <title>Shark genomes provide insights into elasmobranch evolution and the origin of vertebrates.</title>
        <authorList>
            <person name="Hara Y"/>
            <person name="Yamaguchi K"/>
            <person name="Onimaru K"/>
            <person name="Kadota M"/>
            <person name="Koyanagi M"/>
            <person name="Keeley SD"/>
            <person name="Tatsumi K"/>
            <person name="Tanaka K"/>
            <person name="Motone F"/>
            <person name="Kageyama Y"/>
            <person name="Nozu R"/>
            <person name="Adachi N"/>
            <person name="Nishimura O"/>
            <person name="Nakagawa R"/>
            <person name="Tanegashima C"/>
            <person name="Kiyatake I"/>
            <person name="Matsumoto R"/>
            <person name="Murakumo K"/>
            <person name="Nishida K"/>
            <person name="Terakita A"/>
            <person name="Kuratani S"/>
            <person name="Sato K"/>
            <person name="Hyodo S Kuraku.S."/>
        </authorList>
    </citation>
    <scope>NUCLEOTIDE SEQUENCE [LARGE SCALE GENOMIC DNA]</scope>
</reference>
<dbReference type="Proteomes" id="UP000287033">
    <property type="component" value="Unassembled WGS sequence"/>
</dbReference>
<protein>
    <submittedName>
        <fullName evidence="2">Uncharacterized protein</fullName>
    </submittedName>
</protein>
<dbReference type="AlphaFoldDB" id="A0A401TWR7"/>
<proteinExistence type="predicted"/>
<name>A0A401TWR7_CHIPU</name>
<feature type="compositionally biased region" description="Low complexity" evidence="1">
    <location>
        <begin position="13"/>
        <end position="23"/>
    </location>
</feature>